<organism evidence="8 9">
    <name type="scientific">Chenopodium quinoa</name>
    <name type="common">Quinoa</name>
    <dbReference type="NCBI Taxonomy" id="63459"/>
    <lineage>
        <taxon>Eukaryota</taxon>
        <taxon>Viridiplantae</taxon>
        <taxon>Streptophyta</taxon>
        <taxon>Embryophyta</taxon>
        <taxon>Tracheophyta</taxon>
        <taxon>Spermatophyta</taxon>
        <taxon>Magnoliopsida</taxon>
        <taxon>eudicotyledons</taxon>
        <taxon>Gunneridae</taxon>
        <taxon>Pentapetalae</taxon>
        <taxon>Caryophyllales</taxon>
        <taxon>Chenopodiaceae</taxon>
        <taxon>Chenopodioideae</taxon>
        <taxon>Atripliceae</taxon>
        <taxon>Chenopodium</taxon>
    </lineage>
</organism>
<dbReference type="InterPro" id="IPR002372">
    <property type="entry name" value="PQQ_rpt_dom"/>
</dbReference>
<feature type="domain" description="Pyrrolo-quinoline quinone repeat" evidence="7">
    <location>
        <begin position="790"/>
        <end position="1135"/>
    </location>
</feature>
<feature type="domain" description="AMP-binding enzyme C-terminal" evidence="6">
    <location>
        <begin position="496"/>
        <end position="573"/>
    </location>
</feature>
<dbReference type="GO" id="GO:0043041">
    <property type="term" value="P:amino acid activation for nonribosomal peptide biosynthetic process"/>
    <property type="evidence" value="ECO:0007669"/>
    <property type="project" value="TreeGrafter"/>
</dbReference>
<dbReference type="Gene3D" id="2.130.10.10">
    <property type="entry name" value="YVTN repeat-like/Quinoprotein amine dehydrogenase"/>
    <property type="match status" value="2"/>
</dbReference>
<sequence>MEKQKQLSSYCCIPHGFHRIASTNPNKLAIIHATKRPKNLTSNKTNSSKANPPVYDGDKFFTFSELSSAVDSLSFRLHHIFNGGDDPSLIKPTSGNIKSNVTTKIIGIYMVPSVEYVITVLSILEFGGVFLPLDPSWPKDRILSIISCSNVDIIIGCSNIDKISSTHLVDESHWLVNCCKCHVLCINFDGVLEQKCGKLDLGWPCESGKLRNFSYLMYTSGSTGKPKGVCGTEEGILNRFLWMQEFYPLKEDDVLIFKTSISFVDHLQEFLAPMLAGCTLVVPPFDELKGNFYGLVDFLHDYSITRITAVPSLMRALLPALEGRYSEQGLSSLKLLLLSGEVFPISLWEMLSRILPKASIILNIYGSTEVSGDCTYFDCKWLPEMLKSEVLSSVPIGKPISNCDVKLIEKDGNCDEGEICVTGVCLSRGYYVDANIMPLGNEGLREEFVSDHGCQSSKLYYRTGDFARRLPSGDLVYCGREDRTIKVNGQRIALEEVEDTLRGHTDILDAAVISCNEEEGHAFLKAVLVLKDNGKSSQILAAVKSWMVDRLPSVMIPKEFICTEALPMSSTGKVDYMSLPRFFAPVDGSNKSHVELGKTLDCIKEAFCNSLGVADIGSDDDFFAMGGDSIIAAHVAHNLGIDMRLLYMFPSPSELQKALAEKEGLLEVDHQVKWETLPKAQKVDLPHSSDSGLVKPRKHGETTWTDSDEQRKSKHLRVVSDLHSNLKGVTSLSSILWESHSMPGECAISRCNKVTYNSDCDLHIKWPTQEFELPSNRKGSLREIWKVPLDSCVDASPLVTFKDNQILLFIGSHSHKFLCVNARNGSIRWEIKLEGRVECLAMIDGDFSQVVVGCYEGNIYFVDMMKGTINWTFQTGGEVKSQPTIDKCRNLIWCGSHDHNLYALDYRNYRCVYQFPCTGSVFGSPAIDEARDMLYLGTTNGNLTAIMLKASAFSVVWQLELEAPIFGSLSISSDDHVLCCLVNGDVLSLNSKGSIVWRVKTDGPIFAGPCISKALGFQALVCSRNGNVYSFELEKGRILWKDNVGDPITSSAFVDENIKLISDPSFPSERLVCISSSSGRIILLQVSCVTTKDNTVEEVVKKFAEIDVQGDVFSSPVMVGGRIFVGCRDDYLHCIVVEDLKHDG</sequence>
<dbReference type="InterPro" id="IPR052091">
    <property type="entry name" value="Beta-ala_Activ/Resist"/>
</dbReference>
<dbReference type="InterPro" id="IPR042099">
    <property type="entry name" value="ANL_N_sf"/>
</dbReference>
<keyword evidence="9" id="KW-1185">Reference proteome</keyword>
<dbReference type="SMART" id="SM00564">
    <property type="entry name" value="PQQ"/>
    <property type="match status" value="5"/>
</dbReference>
<dbReference type="InterPro" id="IPR000873">
    <property type="entry name" value="AMP-dep_synth/lig_dom"/>
</dbReference>
<dbReference type="PROSITE" id="PS00455">
    <property type="entry name" value="AMP_BINDING"/>
    <property type="match status" value="1"/>
</dbReference>
<dbReference type="SUPFAM" id="SSF50998">
    <property type="entry name" value="Quinoprotein alcohol dehydrogenase-like"/>
    <property type="match status" value="1"/>
</dbReference>
<dbReference type="InterPro" id="IPR015943">
    <property type="entry name" value="WD40/YVTN_repeat-like_dom_sf"/>
</dbReference>
<dbReference type="InterPro" id="IPR006162">
    <property type="entry name" value="Ppantetheine_attach_site"/>
</dbReference>
<dbReference type="Pfam" id="PF00501">
    <property type="entry name" value="AMP-binding"/>
    <property type="match status" value="1"/>
</dbReference>
<evidence type="ECO:0000313" key="8">
    <source>
        <dbReference type="EnsemblPlants" id="AUR62028598-RA:cds"/>
    </source>
</evidence>
<dbReference type="InterPro" id="IPR009081">
    <property type="entry name" value="PP-bd_ACP"/>
</dbReference>
<gene>
    <name evidence="8" type="primary">LOC110727471</name>
</gene>
<dbReference type="InterPro" id="IPR020845">
    <property type="entry name" value="AMP-binding_CS"/>
</dbReference>
<evidence type="ECO:0000259" key="5">
    <source>
        <dbReference type="Pfam" id="PF00550"/>
    </source>
</evidence>
<evidence type="ECO:0000259" key="4">
    <source>
        <dbReference type="Pfam" id="PF00501"/>
    </source>
</evidence>
<evidence type="ECO:0000256" key="3">
    <source>
        <dbReference type="SAM" id="MobiDB-lite"/>
    </source>
</evidence>
<dbReference type="Gene3D" id="3.40.50.12780">
    <property type="entry name" value="N-terminal domain of ligase-like"/>
    <property type="match status" value="1"/>
</dbReference>
<dbReference type="OMA" id="NGNVICC"/>
<dbReference type="SMR" id="A0A803MFK4"/>
<evidence type="ECO:0000259" key="6">
    <source>
        <dbReference type="Pfam" id="PF13193"/>
    </source>
</evidence>
<proteinExistence type="predicted"/>
<evidence type="ECO:0000256" key="1">
    <source>
        <dbReference type="ARBA" id="ARBA00022450"/>
    </source>
</evidence>
<dbReference type="InterPro" id="IPR025110">
    <property type="entry name" value="AMP-bd_C"/>
</dbReference>
<name>A0A803MFK4_CHEQI</name>
<reference evidence="8" key="2">
    <citation type="submission" date="2021-03" db="UniProtKB">
        <authorList>
            <consortium name="EnsemblPlants"/>
        </authorList>
    </citation>
    <scope>IDENTIFICATION</scope>
</reference>
<dbReference type="CDD" id="cd05930">
    <property type="entry name" value="A_NRPS"/>
    <property type="match status" value="1"/>
</dbReference>
<keyword evidence="2" id="KW-0597">Phosphoprotein</keyword>
<keyword evidence="1" id="KW-0596">Phosphopantetheine</keyword>
<dbReference type="EnsemblPlants" id="AUR62028598-RA">
    <property type="protein sequence ID" value="AUR62028598-RA:cds"/>
    <property type="gene ID" value="AUR62028598"/>
</dbReference>
<dbReference type="RefSeq" id="XP_021762720.1">
    <property type="nucleotide sequence ID" value="XM_021907028.1"/>
</dbReference>
<dbReference type="SUPFAM" id="SSF56801">
    <property type="entry name" value="Acetyl-CoA synthetase-like"/>
    <property type="match status" value="1"/>
</dbReference>
<dbReference type="InterPro" id="IPR045851">
    <property type="entry name" value="AMP-bd_C_sf"/>
</dbReference>
<accession>A0A803MFK4</accession>
<dbReference type="PROSITE" id="PS00012">
    <property type="entry name" value="PHOSPHOPANTETHEINE"/>
    <property type="match status" value="1"/>
</dbReference>
<feature type="domain" description="AMP-dependent synthetase/ligase" evidence="4">
    <location>
        <begin position="105"/>
        <end position="431"/>
    </location>
</feature>
<dbReference type="Gramene" id="AUR62028598-RA">
    <property type="protein sequence ID" value="AUR62028598-RA:cds"/>
    <property type="gene ID" value="AUR62028598"/>
</dbReference>
<dbReference type="Pfam" id="PF00550">
    <property type="entry name" value="PP-binding"/>
    <property type="match status" value="1"/>
</dbReference>
<dbReference type="PANTHER" id="PTHR44394">
    <property type="entry name" value="BETA-ALANINE-ACTIVATING ENZYME"/>
    <property type="match status" value="1"/>
</dbReference>
<dbReference type="Proteomes" id="UP000596660">
    <property type="component" value="Unplaced"/>
</dbReference>
<dbReference type="InterPro" id="IPR036736">
    <property type="entry name" value="ACP-like_sf"/>
</dbReference>
<protein>
    <recommendedName>
        <fullName evidence="10">4-coumarate--CoA ligase</fullName>
    </recommendedName>
</protein>
<dbReference type="OrthoDB" id="408177at2759"/>
<dbReference type="InterPro" id="IPR011047">
    <property type="entry name" value="Quinoprotein_ADH-like_sf"/>
</dbReference>
<dbReference type="Gene3D" id="3.30.300.30">
    <property type="match status" value="1"/>
</dbReference>
<evidence type="ECO:0008006" key="10">
    <source>
        <dbReference type="Google" id="ProtNLM"/>
    </source>
</evidence>
<evidence type="ECO:0000256" key="2">
    <source>
        <dbReference type="ARBA" id="ARBA00022553"/>
    </source>
</evidence>
<feature type="region of interest" description="Disordered" evidence="3">
    <location>
        <begin position="685"/>
        <end position="710"/>
    </location>
</feature>
<dbReference type="KEGG" id="cqi:110727471"/>
<dbReference type="AlphaFoldDB" id="A0A803MFK4"/>
<dbReference type="Pfam" id="PF13570">
    <property type="entry name" value="Beta-prop_ACSF4"/>
    <property type="match status" value="1"/>
</dbReference>
<dbReference type="PANTHER" id="PTHR44394:SF1">
    <property type="entry name" value="BETA-ALANINE-ACTIVATING ENZYME"/>
    <property type="match status" value="1"/>
</dbReference>
<feature type="domain" description="Carrier" evidence="5">
    <location>
        <begin position="603"/>
        <end position="654"/>
    </location>
</feature>
<evidence type="ECO:0000313" key="9">
    <source>
        <dbReference type="Proteomes" id="UP000596660"/>
    </source>
</evidence>
<dbReference type="InterPro" id="IPR018391">
    <property type="entry name" value="PQQ_b-propeller_rpt"/>
</dbReference>
<evidence type="ECO:0000259" key="7">
    <source>
        <dbReference type="Pfam" id="PF13570"/>
    </source>
</evidence>
<dbReference type="Pfam" id="PF13193">
    <property type="entry name" value="AMP-binding_C"/>
    <property type="match status" value="1"/>
</dbReference>
<dbReference type="SUPFAM" id="SSF47336">
    <property type="entry name" value="ACP-like"/>
    <property type="match status" value="1"/>
</dbReference>
<dbReference type="GeneID" id="110727471"/>
<reference evidence="8" key="1">
    <citation type="journal article" date="2017" name="Nature">
        <title>The genome of Chenopodium quinoa.</title>
        <authorList>
            <person name="Jarvis D.E."/>
            <person name="Ho Y.S."/>
            <person name="Lightfoot D.J."/>
            <person name="Schmoeckel S.M."/>
            <person name="Li B."/>
            <person name="Borm T.J.A."/>
            <person name="Ohyanagi H."/>
            <person name="Mineta K."/>
            <person name="Michell C.T."/>
            <person name="Saber N."/>
            <person name="Kharbatia N.M."/>
            <person name="Rupper R.R."/>
            <person name="Sharp A.R."/>
            <person name="Dally N."/>
            <person name="Boughton B.A."/>
            <person name="Woo Y.H."/>
            <person name="Gao G."/>
            <person name="Schijlen E.G.W.M."/>
            <person name="Guo X."/>
            <person name="Momin A.A."/>
            <person name="Negrao S."/>
            <person name="Al-Babili S."/>
            <person name="Gehring C."/>
            <person name="Roessner U."/>
            <person name="Jung C."/>
            <person name="Murphy K."/>
            <person name="Arold S.T."/>
            <person name="Gojobori T."/>
            <person name="van der Linden C.G."/>
            <person name="van Loo E.N."/>
            <person name="Jellen E.N."/>
            <person name="Maughan P.J."/>
            <person name="Tester M."/>
        </authorList>
    </citation>
    <scope>NUCLEOTIDE SEQUENCE [LARGE SCALE GENOMIC DNA]</scope>
    <source>
        <strain evidence="8">cv. PI 614886</strain>
    </source>
</reference>
<dbReference type="Gene3D" id="1.10.1200.10">
    <property type="entry name" value="ACP-like"/>
    <property type="match status" value="1"/>
</dbReference>